<feature type="domain" description="Nucleoside phosphorylase" evidence="1">
    <location>
        <begin position="108"/>
        <end position="164"/>
    </location>
</feature>
<dbReference type="CDD" id="cd09008">
    <property type="entry name" value="MTAN"/>
    <property type="match status" value="1"/>
</dbReference>
<protein>
    <submittedName>
        <fullName evidence="2">Purine and other phosphorylase, family 1</fullName>
    </submittedName>
</protein>
<dbReference type="GO" id="GO:0009116">
    <property type="term" value="P:nucleoside metabolic process"/>
    <property type="evidence" value="ECO:0007669"/>
    <property type="project" value="InterPro"/>
</dbReference>
<proteinExistence type="predicted"/>
<name>Q1IQV7_KORVE</name>
<feature type="domain" description="Nucleoside phosphorylase" evidence="1">
    <location>
        <begin position="4"/>
        <end position="95"/>
    </location>
</feature>
<dbReference type="AlphaFoldDB" id="Q1IQV7"/>
<keyword evidence="3" id="KW-1185">Reference proteome</keyword>
<evidence type="ECO:0000313" key="2">
    <source>
        <dbReference type="EMBL" id="ABF40743.1"/>
    </source>
</evidence>
<accession>Q1IQV7</accession>
<gene>
    <name evidence="2" type="ordered locus">Acid345_1742</name>
</gene>
<dbReference type="eggNOG" id="COG0775">
    <property type="taxonomic scope" value="Bacteria"/>
</dbReference>
<dbReference type="InterPro" id="IPR035994">
    <property type="entry name" value="Nucleoside_phosphorylase_sf"/>
</dbReference>
<dbReference type="Gene3D" id="3.40.50.1580">
    <property type="entry name" value="Nucleoside phosphorylase domain"/>
    <property type="match status" value="1"/>
</dbReference>
<sequence>MAGRVAIVCAMRQEVKSLVRGWRKVRERGLTFFESERAVVVVAGIGTAPAAMASMTLVAREQPSCLVSAGFAGALRRDLKIGDVLVPSTIVNVATGKRFTSQSPESGGTIVSGRSIAGEDRKRELREEFVADAIEMEAAGVASIADSCGLPFYAVKAISDEVDFPMPPMNEFVDTGGTFHAVKFGAKLLFRPSWWGPTRALARNSHKASMELCKALEHHIEQFSNHEQGALKPQS</sequence>
<dbReference type="Proteomes" id="UP000002432">
    <property type="component" value="Chromosome"/>
</dbReference>
<dbReference type="GO" id="GO:0019284">
    <property type="term" value="P:L-methionine salvage from S-adenosylmethionine"/>
    <property type="evidence" value="ECO:0007669"/>
    <property type="project" value="TreeGrafter"/>
</dbReference>
<dbReference type="InterPro" id="IPR000845">
    <property type="entry name" value="Nucleoside_phosphorylase_d"/>
</dbReference>
<dbReference type="HOGENOM" id="CLU_031248_4_1_0"/>
<organism evidence="2 3">
    <name type="scientific">Koribacter versatilis (strain Ellin345)</name>
    <dbReference type="NCBI Taxonomy" id="204669"/>
    <lineage>
        <taxon>Bacteria</taxon>
        <taxon>Pseudomonadati</taxon>
        <taxon>Acidobacteriota</taxon>
        <taxon>Terriglobia</taxon>
        <taxon>Terriglobales</taxon>
        <taxon>Candidatus Korobacteraceae</taxon>
        <taxon>Candidatus Korobacter</taxon>
    </lineage>
</organism>
<dbReference type="GO" id="GO:0008782">
    <property type="term" value="F:adenosylhomocysteine nucleosidase activity"/>
    <property type="evidence" value="ECO:0007669"/>
    <property type="project" value="TreeGrafter"/>
</dbReference>
<dbReference type="PANTHER" id="PTHR46832:SF1">
    <property type="entry name" value="5'-METHYLTHIOADENOSINE_S-ADENOSYLHOMOCYSTEINE NUCLEOSIDASE"/>
    <property type="match status" value="1"/>
</dbReference>
<dbReference type="GO" id="GO:0005829">
    <property type="term" value="C:cytosol"/>
    <property type="evidence" value="ECO:0007669"/>
    <property type="project" value="TreeGrafter"/>
</dbReference>
<evidence type="ECO:0000313" key="3">
    <source>
        <dbReference type="Proteomes" id="UP000002432"/>
    </source>
</evidence>
<evidence type="ECO:0000259" key="1">
    <source>
        <dbReference type="Pfam" id="PF01048"/>
    </source>
</evidence>
<dbReference type="EnsemblBacteria" id="ABF40743">
    <property type="protein sequence ID" value="ABF40743"/>
    <property type="gene ID" value="Acid345_1742"/>
</dbReference>
<dbReference type="Pfam" id="PF01048">
    <property type="entry name" value="PNP_UDP_1"/>
    <property type="match status" value="2"/>
</dbReference>
<dbReference type="PANTHER" id="PTHR46832">
    <property type="entry name" value="5'-METHYLTHIOADENOSINE/S-ADENOSYLHOMOCYSTEINE NUCLEOSIDASE"/>
    <property type="match status" value="1"/>
</dbReference>
<dbReference type="KEGG" id="aba:Acid345_1742"/>
<dbReference type="EMBL" id="CP000360">
    <property type="protein sequence ID" value="ABF40743.1"/>
    <property type="molecule type" value="Genomic_DNA"/>
</dbReference>
<reference evidence="2 3" key="1">
    <citation type="journal article" date="2009" name="Appl. Environ. Microbiol.">
        <title>Three genomes from the phylum Acidobacteria provide insight into the lifestyles of these microorganisms in soils.</title>
        <authorList>
            <person name="Ward N.L."/>
            <person name="Challacombe J.F."/>
            <person name="Janssen P.H."/>
            <person name="Henrissat B."/>
            <person name="Coutinho P.M."/>
            <person name="Wu M."/>
            <person name="Xie G."/>
            <person name="Haft D.H."/>
            <person name="Sait M."/>
            <person name="Badger J."/>
            <person name="Barabote R.D."/>
            <person name="Bradley B."/>
            <person name="Brettin T.S."/>
            <person name="Brinkac L.M."/>
            <person name="Bruce D."/>
            <person name="Creasy T."/>
            <person name="Daugherty S.C."/>
            <person name="Davidsen T.M."/>
            <person name="DeBoy R.T."/>
            <person name="Detter J.C."/>
            <person name="Dodson R.J."/>
            <person name="Durkin A.S."/>
            <person name="Ganapathy A."/>
            <person name="Gwinn-Giglio M."/>
            <person name="Han C.S."/>
            <person name="Khouri H."/>
            <person name="Kiss H."/>
            <person name="Kothari S.P."/>
            <person name="Madupu R."/>
            <person name="Nelson K.E."/>
            <person name="Nelson W.C."/>
            <person name="Paulsen I."/>
            <person name="Penn K."/>
            <person name="Ren Q."/>
            <person name="Rosovitz M.J."/>
            <person name="Selengut J.D."/>
            <person name="Shrivastava S."/>
            <person name="Sullivan S.A."/>
            <person name="Tapia R."/>
            <person name="Thompson L.S."/>
            <person name="Watkins K.L."/>
            <person name="Yang Q."/>
            <person name="Yu C."/>
            <person name="Zafar N."/>
            <person name="Zhou L."/>
            <person name="Kuske C.R."/>
        </authorList>
    </citation>
    <scope>NUCLEOTIDE SEQUENCE [LARGE SCALE GENOMIC DNA]</scope>
    <source>
        <strain evidence="2 3">Ellin345</strain>
    </source>
</reference>
<dbReference type="STRING" id="204669.Acid345_1742"/>
<dbReference type="SUPFAM" id="SSF53167">
    <property type="entry name" value="Purine and uridine phosphorylases"/>
    <property type="match status" value="1"/>
</dbReference>
<dbReference type="GO" id="GO:0008930">
    <property type="term" value="F:methylthioadenosine nucleosidase activity"/>
    <property type="evidence" value="ECO:0007669"/>
    <property type="project" value="TreeGrafter"/>
</dbReference>
<dbReference type="RefSeq" id="WP_011522545.1">
    <property type="nucleotide sequence ID" value="NC_008009.1"/>
</dbReference>